<gene>
    <name evidence="11" type="ORF">KHU32_10310</name>
</gene>
<dbReference type="InterPro" id="IPR002037">
    <property type="entry name" value="Glyco_hydro_8"/>
</dbReference>
<dbReference type="InterPro" id="IPR008928">
    <property type="entry name" value="6-hairpin_glycosidase_sf"/>
</dbReference>
<dbReference type="EMBL" id="JAHCDA010000002">
    <property type="protein sequence ID" value="MBS7811332.1"/>
    <property type="molecule type" value="Genomic_DNA"/>
</dbReference>
<dbReference type="EC" id="3.2.1.-" evidence="9"/>
<organism evidence="11 12">
    <name type="scientific">Roseococcus pinisoli</name>
    <dbReference type="NCBI Taxonomy" id="2835040"/>
    <lineage>
        <taxon>Bacteria</taxon>
        <taxon>Pseudomonadati</taxon>
        <taxon>Pseudomonadota</taxon>
        <taxon>Alphaproteobacteria</taxon>
        <taxon>Acetobacterales</taxon>
        <taxon>Roseomonadaceae</taxon>
        <taxon>Roseococcus</taxon>
    </lineage>
</organism>
<proteinExistence type="inferred from homology"/>
<keyword evidence="4 9" id="KW-0378">Hydrolase</keyword>
<comment type="caution">
    <text evidence="11">The sequence shown here is derived from an EMBL/GenBank/DDBJ whole genome shotgun (WGS) entry which is preliminary data.</text>
</comment>
<keyword evidence="5" id="KW-0136">Cellulose degradation</keyword>
<dbReference type="PRINTS" id="PR00735">
    <property type="entry name" value="GLHYDRLASE8"/>
</dbReference>
<sequence>MRHLRRRSVVGGGLGAVAGLSAASLNAAIEQDWAAFERRFVLPEGRVVDTGNRNVSHSEGQGYGLYAAARANDRNSFERILTWTLSNLRRSRDALFAWRWQPDTTPHVTDLNNATDGDLFIAWALLTAAERWNSSTYRDMGRAVARDVLRLCVEQVGPRRILLPGVYGFKSQRRVVVNPSYYSFRALQDLARHMPDPAWAQLELDGLELLRDSRFGMWQLPPDWLELPRAGGRPLMADGWPKRFSYDAIRIPLHLCWGGHRQEATLAASADFWFSRRHREIPAWTDLMTNVVAPYPAPPGTRAIARLVAAALAGRGDIALLPSVASAPDYYSAALVSQARLAWQDVELGGEGP</sequence>
<evidence type="ECO:0000256" key="3">
    <source>
        <dbReference type="ARBA" id="ARBA00022729"/>
    </source>
</evidence>
<dbReference type="Gene3D" id="1.50.10.10">
    <property type="match status" value="1"/>
</dbReference>
<dbReference type="Proteomes" id="UP000766336">
    <property type="component" value="Unassembled WGS sequence"/>
</dbReference>
<evidence type="ECO:0000256" key="4">
    <source>
        <dbReference type="ARBA" id="ARBA00022801"/>
    </source>
</evidence>
<dbReference type="InterPro" id="IPR012341">
    <property type="entry name" value="6hp_glycosidase-like_sf"/>
</dbReference>
<evidence type="ECO:0000256" key="8">
    <source>
        <dbReference type="PROSITE-ProRule" id="PRU10058"/>
    </source>
</evidence>
<feature type="chain" id="PRO_5047527953" description="Glucanase" evidence="10">
    <location>
        <begin position="28"/>
        <end position="353"/>
    </location>
</feature>
<keyword evidence="6 9" id="KW-0326">Glycosidase</keyword>
<evidence type="ECO:0000256" key="9">
    <source>
        <dbReference type="RuleBase" id="RU361167"/>
    </source>
</evidence>
<protein>
    <recommendedName>
        <fullName evidence="9">Glucanase</fullName>
        <ecNumber evidence="9">3.2.1.-</ecNumber>
    </recommendedName>
</protein>
<accession>A0ABS5QCC3</accession>
<dbReference type="GO" id="GO:0016787">
    <property type="term" value="F:hydrolase activity"/>
    <property type="evidence" value="ECO:0007669"/>
    <property type="project" value="UniProtKB-KW"/>
</dbReference>
<dbReference type="RefSeq" id="WP_213670020.1">
    <property type="nucleotide sequence ID" value="NZ_JAHCDA010000002.1"/>
</dbReference>
<keyword evidence="12" id="KW-1185">Reference proteome</keyword>
<evidence type="ECO:0000256" key="6">
    <source>
        <dbReference type="ARBA" id="ARBA00023295"/>
    </source>
</evidence>
<dbReference type="PROSITE" id="PS00812">
    <property type="entry name" value="GLYCOSYL_HYDROL_F8"/>
    <property type="match status" value="1"/>
</dbReference>
<dbReference type="InterPro" id="IPR019834">
    <property type="entry name" value="Glyco_hydro_8_CS"/>
</dbReference>
<evidence type="ECO:0000256" key="2">
    <source>
        <dbReference type="ARBA" id="ARBA00009209"/>
    </source>
</evidence>
<feature type="active site" description="Nucleophile" evidence="8">
    <location>
        <position position="116"/>
    </location>
</feature>
<evidence type="ECO:0000256" key="5">
    <source>
        <dbReference type="ARBA" id="ARBA00023001"/>
    </source>
</evidence>
<dbReference type="Pfam" id="PF01270">
    <property type="entry name" value="Glyco_hydro_8"/>
    <property type="match status" value="1"/>
</dbReference>
<evidence type="ECO:0000256" key="1">
    <source>
        <dbReference type="ARBA" id="ARBA00000966"/>
    </source>
</evidence>
<comment type="catalytic activity">
    <reaction evidence="1">
        <text>Endohydrolysis of (1-&gt;4)-beta-D-glucosidic linkages in cellulose, lichenin and cereal beta-D-glucans.</text>
        <dbReference type="EC" id="3.2.1.4"/>
    </reaction>
</comment>
<comment type="similarity">
    <text evidence="2 9">Belongs to the glycosyl hydrolase 8 (cellulase D) family.</text>
</comment>
<keyword evidence="3 10" id="KW-0732">Signal</keyword>
<evidence type="ECO:0000256" key="7">
    <source>
        <dbReference type="ARBA" id="ARBA00023326"/>
    </source>
</evidence>
<keyword evidence="7 9" id="KW-0624">Polysaccharide degradation</keyword>
<evidence type="ECO:0000256" key="10">
    <source>
        <dbReference type="SAM" id="SignalP"/>
    </source>
</evidence>
<reference evidence="11 12" key="1">
    <citation type="submission" date="2021-05" db="EMBL/GenBank/DDBJ databases">
        <title>Roseococcus sp. XZZS9, whole genome shotgun sequencing project.</title>
        <authorList>
            <person name="Zhao G."/>
            <person name="Shen L."/>
        </authorList>
    </citation>
    <scope>NUCLEOTIDE SEQUENCE [LARGE SCALE GENOMIC DNA]</scope>
    <source>
        <strain evidence="11 12">XZZS9</strain>
    </source>
</reference>
<name>A0ABS5QCC3_9PROT</name>
<evidence type="ECO:0000313" key="11">
    <source>
        <dbReference type="EMBL" id="MBS7811332.1"/>
    </source>
</evidence>
<dbReference type="SUPFAM" id="SSF48208">
    <property type="entry name" value="Six-hairpin glycosidases"/>
    <property type="match status" value="1"/>
</dbReference>
<evidence type="ECO:0000313" key="12">
    <source>
        <dbReference type="Proteomes" id="UP000766336"/>
    </source>
</evidence>
<feature type="signal peptide" evidence="10">
    <location>
        <begin position="1"/>
        <end position="27"/>
    </location>
</feature>
<keyword evidence="7 9" id="KW-0119">Carbohydrate metabolism</keyword>